<keyword evidence="7" id="KW-0862">Zinc</keyword>
<dbReference type="GO" id="GO:0051287">
    <property type="term" value="F:NAD binding"/>
    <property type="evidence" value="ECO:0007669"/>
    <property type="project" value="InterPro"/>
</dbReference>
<evidence type="ECO:0000256" key="2">
    <source>
        <dbReference type="ARBA" id="ARBA00022695"/>
    </source>
</evidence>
<dbReference type="InterPro" id="IPR054475">
    <property type="entry name" value="Znf-DPOE"/>
</dbReference>
<keyword evidence="7" id="KW-0479">Metal-binding</keyword>
<dbReference type="GO" id="GO:0008270">
    <property type="term" value="F:zinc ion binding"/>
    <property type="evidence" value="ECO:0007669"/>
    <property type="project" value="UniProtKB-KW"/>
</dbReference>
<dbReference type="Gene3D" id="3.40.50.720">
    <property type="entry name" value="NAD(P)-binding Rossmann-like Domain"/>
    <property type="match status" value="1"/>
</dbReference>
<evidence type="ECO:0000256" key="5">
    <source>
        <dbReference type="ARBA" id="ARBA00023002"/>
    </source>
</evidence>
<dbReference type="InterPro" id="IPR006140">
    <property type="entry name" value="D-isomer_DH_NAD-bd"/>
</dbReference>
<organism evidence="10 11">
    <name type="scientific">Syncephalis pseudoplumigaleata</name>
    <dbReference type="NCBI Taxonomy" id="1712513"/>
    <lineage>
        <taxon>Eukaryota</taxon>
        <taxon>Fungi</taxon>
        <taxon>Fungi incertae sedis</taxon>
        <taxon>Zoopagomycota</taxon>
        <taxon>Zoopagomycotina</taxon>
        <taxon>Zoopagomycetes</taxon>
        <taxon>Zoopagales</taxon>
        <taxon>Piptocephalidaceae</taxon>
        <taxon>Syncephalis</taxon>
    </lineage>
</organism>
<proteinExistence type="inferred from homology"/>
<keyword evidence="6 7" id="KW-0238">DNA-binding</keyword>
<dbReference type="Pfam" id="PF02826">
    <property type="entry name" value="2-Hacid_dh_C"/>
    <property type="match status" value="1"/>
</dbReference>
<dbReference type="Pfam" id="PF23250">
    <property type="entry name" value="zf_DPOE_2"/>
    <property type="match status" value="1"/>
</dbReference>
<keyword evidence="11" id="KW-1185">Reference proteome</keyword>
<evidence type="ECO:0000256" key="6">
    <source>
        <dbReference type="ARBA" id="ARBA00023125"/>
    </source>
</evidence>
<dbReference type="PROSITE" id="PS00671">
    <property type="entry name" value="D_2_HYDROXYACID_DH_3"/>
    <property type="match status" value="1"/>
</dbReference>
<dbReference type="PANTHER" id="PTHR10670">
    <property type="entry name" value="DNA POLYMERASE EPSILON CATALYTIC SUBUNIT A"/>
    <property type="match status" value="1"/>
</dbReference>
<dbReference type="GO" id="GO:0003887">
    <property type="term" value="F:DNA-directed DNA polymerase activity"/>
    <property type="evidence" value="ECO:0007669"/>
    <property type="project" value="UniProtKB-KW"/>
</dbReference>
<protein>
    <recommendedName>
        <fullName evidence="7">DNA polymerase epsilon catalytic subunit</fullName>
        <ecNumber evidence="7">2.7.7.7</ecNumber>
    </recommendedName>
</protein>
<dbReference type="PANTHER" id="PTHR10670:SF0">
    <property type="entry name" value="DNA POLYMERASE EPSILON CATALYTIC SUBUNIT A"/>
    <property type="match status" value="1"/>
</dbReference>
<dbReference type="SUPFAM" id="SSF51735">
    <property type="entry name" value="NAD(P)-binding Rossmann-fold domains"/>
    <property type="match status" value="1"/>
</dbReference>
<dbReference type="InterPro" id="IPR029703">
    <property type="entry name" value="POL2"/>
</dbReference>
<comment type="cofactor">
    <cofactor evidence="7">
        <name>[4Fe-4S] cluster</name>
        <dbReference type="ChEBI" id="CHEBI:49883"/>
    </cofactor>
</comment>
<comment type="subcellular location">
    <subcellularLocation>
        <location evidence="7">Nucleus</location>
    </subcellularLocation>
</comment>
<dbReference type="InterPro" id="IPR029753">
    <property type="entry name" value="D-isomer_DH_CS"/>
</dbReference>
<dbReference type="Proteomes" id="UP000278143">
    <property type="component" value="Unassembled WGS sequence"/>
</dbReference>
<dbReference type="OrthoDB" id="9991913at2759"/>
<keyword evidence="7" id="KW-0863">Zinc-finger</keyword>
<dbReference type="EMBL" id="KZ989809">
    <property type="protein sequence ID" value="RKP25293.1"/>
    <property type="molecule type" value="Genomic_DNA"/>
</dbReference>
<feature type="domain" description="DNA polymerase-epsilon zinc finger" evidence="9">
    <location>
        <begin position="130"/>
        <end position="189"/>
    </location>
</feature>
<evidence type="ECO:0000259" key="8">
    <source>
        <dbReference type="Pfam" id="PF02826"/>
    </source>
</evidence>
<dbReference type="GO" id="GO:0051539">
    <property type="term" value="F:4 iron, 4 sulfur cluster binding"/>
    <property type="evidence" value="ECO:0007669"/>
    <property type="project" value="UniProtKB-KW"/>
</dbReference>
<dbReference type="AlphaFoldDB" id="A0A4P9YYQ0"/>
<keyword evidence="2 7" id="KW-0548">Nucleotidyltransferase</keyword>
<dbReference type="EC" id="2.7.7.7" evidence="7"/>
<dbReference type="GO" id="GO:0000278">
    <property type="term" value="P:mitotic cell cycle"/>
    <property type="evidence" value="ECO:0007669"/>
    <property type="project" value="TreeGrafter"/>
</dbReference>
<evidence type="ECO:0000256" key="7">
    <source>
        <dbReference type="RuleBase" id="RU365029"/>
    </source>
</evidence>
<keyword evidence="1 7" id="KW-0808">Transferase</keyword>
<accession>A0A4P9YYQ0</accession>
<keyword evidence="3 7" id="KW-0235">DNA replication</keyword>
<dbReference type="GO" id="GO:0045004">
    <property type="term" value="P:DNA replication proofreading"/>
    <property type="evidence" value="ECO:0007669"/>
    <property type="project" value="TreeGrafter"/>
</dbReference>
<evidence type="ECO:0000313" key="11">
    <source>
        <dbReference type="Proteomes" id="UP000278143"/>
    </source>
</evidence>
<keyword evidence="7" id="KW-0004">4Fe-4S</keyword>
<name>A0A4P9YYQ0_9FUNG</name>
<evidence type="ECO:0000259" key="9">
    <source>
        <dbReference type="Pfam" id="PF22912"/>
    </source>
</evidence>
<dbReference type="GO" id="GO:0016491">
    <property type="term" value="F:oxidoreductase activity"/>
    <property type="evidence" value="ECO:0007669"/>
    <property type="project" value="UniProtKB-KW"/>
</dbReference>
<dbReference type="InterPro" id="IPR038256">
    <property type="entry name" value="Pol_alpha_znc_sf"/>
</dbReference>
<dbReference type="InterPro" id="IPR036291">
    <property type="entry name" value="NAD(P)-bd_dom_sf"/>
</dbReference>
<keyword evidence="4 7" id="KW-0239">DNA-directed DNA polymerase</keyword>
<dbReference type="GO" id="GO:0008310">
    <property type="term" value="F:single-stranded DNA 3'-5' DNA exonuclease activity"/>
    <property type="evidence" value="ECO:0007669"/>
    <property type="project" value="TreeGrafter"/>
</dbReference>
<evidence type="ECO:0000313" key="10">
    <source>
        <dbReference type="EMBL" id="RKP25293.1"/>
    </source>
</evidence>
<dbReference type="GO" id="GO:0006272">
    <property type="term" value="P:leading strand elongation"/>
    <property type="evidence" value="ECO:0007669"/>
    <property type="project" value="TreeGrafter"/>
</dbReference>
<dbReference type="GO" id="GO:0006297">
    <property type="term" value="P:nucleotide-excision repair, DNA gap filling"/>
    <property type="evidence" value="ECO:0007669"/>
    <property type="project" value="TreeGrafter"/>
</dbReference>
<evidence type="ECO:0000256" key="4">
    <source>
        <dbReference type="ARBA" id="ARBA00022932"/>
    </source>
</evidence>
<comment type="similarity">
    <text evidence="7">Belongs to the DNA polymerase type-B family.</text>
</comment>
<dbReference type="GO" id="GO:0008622">
    <property type="term" value="C:epsilon DNA polymerase complex"/>
    <property type="evidence" value="ECO:0007669"/>
    <property type="project" value="InterPro"/>
</dbReference>
<gene>
    <name evidence="10" type="ORF">SYNPS1DRAFT_28974</name>
</gene>
<dbReference type="GO" id="GO:0003677">
    <property type="term" value="F:DNA binding"/>
    <property type="evidence" value="ECO:0007669"/>
    <property type="project" value="UniProtKB-KW"/>
</dbReference>
<keyword evidence="5" id="KW-0560">Oxidoreductase</keyword>
<evidence type="ECO:0000256" key="1">
    <source>
        <dbReference type="ARBA" id="ARBA00022679"/>
    </source>
</evidence>
<comment type="function">
    <text evidence="7">DNA polymerase II participates in chromosomal DNA replication.</text>
</comment>
<keyword evidence="7" id="KW-0411">Iron-sulfur</keyword>
<dbReference type="GO" id="GO:0006287">
    <property type="term" value="P:base-excision repair, gap-filling"/>
    <property type="evidence" value="ECO:0007669"/>
    <property type="project" value="TreeGrafter"/>
</dbReference>
<feature type="domain" description="D-isomer specific 2-hydroxyacid dehydrogenase NAD-binding" evidence="8">
    <location>
        <begin position="1"/>
        <end position="66"/>
    </location>
</feature>
<reference evidence="11" key="1">
    <citation type="journal article" date="2018" name="Nat. Microbiol.">
        <title>Leveraging single-cell genomics to expand the fungal tree of life.</title>
        <authorList>
            <person name="Ahrendt S.R."/>
            <person name="Quandt C.A."/>
            <person name="Ciobanu D."/>
            <person name="Clum A."/>
            <person name="Salamov A."/>
            <person name="Andreopoulos B."/>
            <person name="Cheng J.F."/>
            <person name="Woyke T."/>
            <person name="Pelin A."/>
            <person name="Henrissat B."/>
            <person name="Reynolds N.K."/>
            <person name="Benny G.L."/>
            <person name="Smith M.E."/>
            <person name="James T.Y."/>
            <person name="Grigoriev I.V."/>
        </authorList>
    </citation>
    <scope>NUCLEOTIDE SEQUENCE [LARGE SCALE GENOMIC DNA]</scope>
    <source>
        <strain evidence="11">Benny S71-1</strain>
    </source>
</reference>
<evidence type="ECO:0000256" key="3">
    <source>
        <dbReference type="ARBA" id="ARBA00022705"/>
    </source>
</evidence>
<sequence>MRPGSYLINASRGTVVDIPALAEALRSGHLGGAAVDVYPSEPFKNGPGFATELIGCPNTILTPHIGRCQSPAMQQHVNIDLCRDPYTTTAGTGADAIVEWRCRSCQHPLDRAMLEEQLIQLVERRVRAYQLQDVRCRRCRWIKENHMAPTCTHCAGAFELAGQLTRETLVQQLRIFGRLAHLQQLPRLADAVGWYGASVGM</sequence>
<keyword evidence="7" id="KW-0539">Nucleus</keyword>
<keyword evidence="7" id="KW-0408">Iron</keyword>
<dbReference type="Pfam" id="PF22912">
    <property type="entry name" value="zf-DPOE"/>
    <property type="match status" value="1"/>
</dbReference>
<comment type="catalytic activity">
    <reaction evidence="7">
        <text>DNA(n) + a 2'-deoxyribonucleoside 5'-triphosphate = DNA(n+1) + diphosphate</text>
        <dbReference type="Rhea" id="RHEA:22508"/>
        <dbReference type="Rhea" id="RHEA-COMP:17339"/>
        <dbReference type="Rhea" id="RHEA-COMP:17340"/>
        <dbReference type="ChEBI" id="CHEBI:33019"/>
        <dbReference type="ChEBI" id="CHEBI:61560"/>
        <dbReference type="ChEBI" id="CHEBI:173112"/>
        <dbReference type="EC" id="2.7.7.7"/>
    </reaction>
</comment>
<dbReference type="Gene3D" id="1.10.3200.20">
    <property type="entry name" value="DNA Polymerase alpha, zinc finger"/>
    <property type="match status" value="1"/>
</dbReference>